<organism evidence="3">
    <name type="scientific">Streptomyces sp. R02</name>
    <dbReference type="NCBI Taxonomy" id="3238623"/>
    <lineage>
        <taxon>Bacteria</taxon>
        <taxon>Bacillati</taxon>
        <taxon>Actinomycetota</taxon>
        <taxon>Actinomycetes</taxon>
        <taxon>Kitasatosporales</taxon>
        <taxon>Streptomycetaceae</taxon>
        <taxon>Streptomyces</taxon>
    </lineage>
</organism>
<accession>A0AB39LEE1</accession>
<sequence length="203" mass="21902">MNSDDTAQSTRRLRLAAAPGGLCVVQDLLNSASMPAASIPDLLADETSAQAWLDSALRTWQEQTGRTAPRITIGVDDAAALRDLRSHVRGWITGDADDGTPHPLEADITFHDGRLTYAPRHDGAVAVASLIHLETLLASHTGTLRRLKTCKNPACGGAFYDRSRNGTRVWHDMKTCGNALNLRASRARRRHSPHPGEAAEATP</sequence>
<dbReference type="AlphaFoldDB" id="A0AB39LEE1"/>
<reference evidence="3" key="1">
    <citation type="submission" date="2024-07" db="EMBL/GenBank/DDBJ databases">
        <authorList>
            <person name="Yu S.T."/>
        </authorList>
    </citation>
    <scope>NUCLEOTIDE SEQUENCE</scope>
    <source>
        <strain evidence="3">R02</strain>
    </source>
</reference>
<feature type="region of interest" description="Disordered" evidence="1">
    <location>
        <begin position="184"/>
        <end position="203"/>
    </location>
</feature>
<name>A0AB39LEE1_9ACTN</name>
<gene>
    <name evidence="3" type="ORF">AB5J57_00725</name>
</gene>
<evidence type="ECO:0000256" key="1">
    <source>
        <dbReference type="SAM" id="MobiDB-lite"/>
    </source>
</evidence>
<protein>
    <submittedName>
        <fullName evidence="3">CGNR zinc finger domain-containing protein</fullName>
    </submittedName>
</protein>
<dbReference type="Pfam" id="PF11706">
    <property type="entry name" value="zf-CGNR"/>
    <property type="match status" value="1"/>
</dbReference>
<evidence type="ECO:0000313" key="3">
    <source>
        <dbReference type="EMBL" id="XDP92122.1"/>
    </source>
</evidence>
<evidence type="ECO:0000259" key="2">
    <source>
        <dbReference type="Pfam" id="PF11706"/>
    </source>
</evidence>
<dbReference type="InterPro" id="IPR023286">
    <property type="entry name" value="ABATE_dom_sf"/>
</dbReference>
<dbReference type="InterPro" id="IPR021005">
    <property type="entry name" value="Znf_CGNR"/>
</dbReference>
<dbReference type="EMBL" id="CP163429">
    <property type="protein sequence ID" value="XDP92122.1"/>
    <property type="molecule type" value="Genomic_DNA"/>
</dbReference>
<dbReference type="RefSeq" id="WP_369154007.1">
    <property type="nucleotide sequence ID" value="NZ_CP163429.1"/>
</dbReference>
<dbReference type="PANTHER" id="PTHR35525">
    <property type="entry name" value="BLL6575 PROTEIN"/>
    <property type="match status" value="1"/>
</dbReference>
<dbReference type="PANTHER" id="PTHR35525:SF3">
    <property type="entry name" value="BLL6575 PROTEIN"/>
    <property type="match status" value="1"/>
</dbReference>
<dbReference type="Gene3D" id="1.10.3300.10">
    <property type="entry name" value="Jann2411-like domain"/>
    <property type="match status" value="1"/>
</dbReference>
<proteinExistence type="predicted"/>
<dbReference type="InterPro" id="IPR010852">
    <property type="entry name" value="ABATE"/>
</dbReference>
<feature type="domain" description="Zinc finger CGNR" evidence="2">
    <location>
        <begin position="146"/>
        <end position="189"/>
    </location>
</feature>
<dbReference type="SUPFAM" id="SSF160904">
    <property type="entry name" value="Jann2411-like"/>
    <property type="match status" value="1"/>
</dbReference>